<dbReference type="EnsemblBacteria" id="AAS95406">
    <property type="protein sequence ID" value="AAS95406"/>
    <property type="gene ID" value="DVU_0926"/>
</dbReference>
<dbReference type="EMBL" id="AE017285">
    <property type="protein sequence ID" value="AAS95406.1"/>
    <property type="molecule type" value="Genomic_DNA"/>
</dbReference>
<evidence type="ECO:0000313" key="3">
    <source>
        <dbReference type="Proteomes" id="UP000002194"/>
    </source>
</evidence>
<dbReference type="Proteomes" id="UP000002194">
    <property type="component" value="Chromosome"/>
</dbReference>
<name>Q72DK3_NITV2</name>
<reference evidence="2 3" key="1">
    <citation type="journal article" date="2004" name="Nat. Biotechnol.">
        <title>The genome sequence of the anaerobic, sulfate-reducing bacterium Desulfovibrio vulgaris Hildenborough.</title>
        <authorList>
            <person name="Heidelberg J.F."/>
            <person name="Seshadri R."/>
            <person name="Haveman S.A."/>
            <person name="Hemme C.L."/>
            <person name="Paulsen I.T."/>
            <person name="Kolonay J.F."/>
            <person name="Eisen J.A."/>
            <person name="Ward N."/>
            <person name="Methe B."/>
            <person name="Brinkac L.M."/>
            <person name="Daugherty S.C."/>
            <person name="Deboy R.T."/>
            <person name="Dodson R.J."/>
            <person name="Durkin A.S."/>
            <person name="Madupu R."/>
            <person name="Nelson W.C."/>
            <person name="Sullivan S.A."/>
            <person name="Fouts D."/>
            <person name="Haft D.H."/>
            <person name="Selengut J."/>
            <person name="Peterson J.D."/>
            <person name="Davidsen T.M."/>
            <person name="Zafar N."/>
            <person name="Zhou L."/>
            <person name="Radune D."/>
            <person name="Dimitrov G."/>
            <person name="Hance M."/>
            <person name="Tran K."/>
            <person name="Khouri H."/>
            <person name="Gill J."/>
            <person name="Utterback T.R."/>
            <person name="Feldblyum T.V."/>
            <person name="Wall J.D."/>
            <person name="Voordouw G."/>
            <person name="Fraser C.M."/>
        </authorList>
    </citation>
    <scope>NUCLEOTIDE SEQUENCE [LARGE SCALE GENOMIC DNA]</scope>
    <source>
        <strain evidence="3">ATCC 29579 / DSM 644 / NCIMB 8303 / VKM B-1760 / Hildenborough</strain>
    </source>
</reference>
<dbReference type="HOGENOM" id="CLU_2878588_0_0_7"/>
<gene>
    <name evidence="2" type="ordered locus">DVU_0926</name>
</gene>
<organism evidence="2 3">
    <name type="scientific">Nitratidesulfovibrio vulgaris (strain ATCC 29579 / DSM 644 / CCUG 34227 / NCIMB 8303 / VKM B-1760 / Hildenborough)</name>
    <name type="common">Desulfovibrio vulgaris</name>
    <dbReference type="NCBI Taxonomy" id="882"/>
    <lineage>
        <taxon>Bacteria</taxon>
        <taxon>Pseudomonadati</taxon>
        <taxon>Thermodesulfobacteriota</taxon>
        <taxon>Desulfovibrionia</taxon>
        <taxon>Desulfovibrionales</taxon>
        <taxon>Desulfovibrionaceae</taxon>
        <taxon>Nitratidesulfovibrio</taxon>
    </lineage>
</organism>
<evidence type="ECO:0000256" key="1">
    <source>
        <dbReference type="SAM" id="MobiDB-lite"/>
    </source>
</evidence>
<proteinExistence type="predicted"/>
<keyword evidence="3" id="KW-1185">Reference proteome</keyword>
<sequence>MASPIFTTHCRTCRLQDNHLTRFTKKRSGGDVEGAHPRTRLQRATRLPPPTCRNARHSQASIA</sequence>
<dbReference type="PaxDb" id="882-DVU_0926"/>
<dbReference type="KEGG" id="dvu:DVU_0926"/>
<protein>
    <submittedName>
        <fullName evidence="2">Uncharacterized protein</fullName>
    </submittedName>
</protein>
<dbReference type="STRING" id="882.DVU_0926"/>
<evidence type="ECO:0000313" key="2">
    <source>
        <dbReference type="EMBL" id="AAS95406.1"/>
    </source>
</evidence>
<feature type="region of interest" description="Disordered" evidence="1">
    <location>
        <begin position="25"/>
        <end position="63"/>
    </location>
</feature>
<accession>Q72DK3</accession>
<dbReference type="AlphaFoldDB" id="Q72DK3"/>